<dbReference type="EMBL" id="JAHYIQ010000001">
    <property type="protein sequence ID" value="KAK1137419.1"/>
    <property type="molecule type" value="Genomic_DNA"/>
</dbReference>
<dbReference type="AlphaFoldDB" id="A0AA40KY30"/>
<proteinExistence type="predicted"/>
<protein>
    <submittedName>
        <fullName evidence="1">Uncharacterized protein</fullName>
    </submittedName>
</protein>
<organism evidence="1 2">
    <name type="scientific">Melipona bicolor</name>
    <dbReference type="NCBI Taxonomy" id="60889"/>
    <lineage>
        <taxon>Eukaryota</taxon>
        <taxon>Metazoa</taxon>
        <taxon>Ecdysozoa</taxon>
        <taxon>Arthropoda</taxon>
        <taxon>Hexapoda</taxon>
        <taxon>Insecta</taxon>
        <taxon>Pterygota</taxon>
        <taxon>Neoptera</taxon>
        <taxon>Endopterygota</taxon>
        <taxon>Hymenoptera</taxon>
        <taxon>Apocrita</taxon>
        <taxon>Aculeata</taxon>
        <taxon>Apoidea</taxon>
        <taxon>Anthophila</taxon>
        <taxon>Apidae</taxon>
        <taxon>Melipona</taxon>
    </lineage>
</organism>
<gene>
    <name evidence="1" type="ORF">K0M31_001929</name>
</gene>
<name>A0AA40KY30_9HYME</name>
<sequence>MDPDMLKAAATAELWPELSEGSLKYRATRARGEVEPDKIENLSRKHDRLAPGLPTVLALVVDREHRNARVDGHDIDSCEPEKYFVTRRKNTNTTQTTGRLQPP</sequence>
<evidence type="ECO:0000313" key="2">
    <source>
        <dbReference type="Proteomes" id="UP001177670"/>
    </source>
</evidence>
<reference evidence="1" key="1">
    <citation type="submission" date="2021-10" db="EMBL/GenBank/DDBJ databases">
        <title>Melipona bicolor Genome sequencing and assembly.</title>
        <authorList>
            <person name="Araujo N.S."/>
            <person name="Arias M.C."/>
        </authorList>
    </citation>
    <scope>NUCLEOTIDE SEQUENCE</scope>
    <source>
        <strain evidence="1">USP_2M_L1-L4_2017</strain>
        <tissue evidence="1">Whole body</tissue>
    </source>
</reference>
<accession>A0AA40KY30</accession>
<keyword evidence="2" id="KW-1185">Reference proteome</keyword>
<evidence type="ECO:0000313" key="1">
    <source>
        <dbReference type="EMBL" id="KAK1137419.1"/>
    </source>
</evidence>
<dbReference type="Proteomes" id="UP001177670">
    <property type="component" value="Unassembled WGS sequence"/>
</dbReference>
<comment type="caution">
    <text evidence="1">The sequence shown here is derived from an EMBL/GenBank/DDBJ whole genome shotgun (WGS) entry which is preliminary data.</text>
</comment>